<comment type="caution">
    <text evidence="1">The sequence shown here is derived from an EMBL/GenBank/DDBJ whole genome shotgun (WGS) entry which is preliminary data.</text>
</comment>
<evidence type="ECO:0000313" key="2">
    <source>
        <dbReference type="Proteomes" id="UP001177670"/>
    </source>
</evidence>
<evidence type="ECO:0000313" key="1">
    <source>
        <dbReference type="EMBL" id="KAK1136793.1"/>
    </source>
</evidence>
<gene>
    <name evidence="1" type="ORF">K0M31_001329</name>
</gene>
<accession>A0AA40GFC1</accession>
<organism evidence="1 2">
    <name type="scientific">Melipona bicolor</name>
    <dbReference type="NCBI Taxonomy" id="60889"/>
    <lineage>
        <taxon>Eukaryota</taxon>
        <taxon>Metazoa</taxon>
        <taxon>Ecdysozoa</taxon>
        <taxon>Arthropoda</taxon>
        <taxon>Hexapoda</taxon>
        <taxon>Insecta</taxon>
        <taxon>Pterygota</taxon>
        <taxon>Neoptera</taxon>
        <taxon>Endopterygota</taxon>
        <taxon>Hymenoptera</taxon>
        <taxon>Apocrita</taxon>
        <taxon>Aculeata</taxon>
        <taxon>Apoidea</taxon>
        <taxon>Anthophila</taxon>
        <taxon>Apidae</taxon>
        <taxon>Melipona</taxon>
    </lineage>
</organism>
<protein>
    <submittedName>
        <fullName evidence="1">Uncharacterized protein</fullName>
    </submittedName>
</protein>
<dbReference type="Proteomes" id="UP001177670">
    <property type="component" value="Unassembled WGS sequence"/>
</dbReference>
<proteinExistence type="predicted"/>
<sequence length="77" mass="8829">MGYICKKENAVEERNSYRERGGAWGSEGNILSSNTDKRYFQRRSLALTRRNSSLTFLQGERYNAAALTVGMRRFQGC</sequence>
<name>A0AA40GFC1_9HYME</name>
<dbReference type="EMBL" id="JAHYIQ010000001">
    <property type="protein sequence ID" value="KAK1136793.1"/>
    <property type="molecule type" value="Genomic_DNA"/>
</dbReference>
<keyword evidence="2" id="KW-1185">Reference proteome</keyword>
<dbReference type="AlphaFoldDB" id="A0AA40GFC1"/>
<reference evidence="1" key="1">
    <citation type="submission" date="2021-10" db="EMBL/GenBank/DDBJ databases">
        <title>Melipona bicolor Genome sequencing and assembly.</title>
        <authorList>
            <person name="Araujo N.S."/>
            <person name="Arias M.C."/>
        </authorList>
    </citation>
    <scope>NUCLEOTIDE SEQUENCE</scope>
    <source>
        <strain evidence="1">USP_2M_L1-L4_2017</strain>
        <tissue evidence="1">Whole body</tissue>
    </source>
</reference>